<feature type="repeat" description="ANK" evidence="3">
    <location>
        <begin position="32"/>
        <end position="64"/>
    </location>
</feature>
<dbReference type="PROSITE" id="PS50088">
    <property type="entry name" value="ANK_REPEAT"/>
    <property type="match status" value="3"/>
</dbReference>
<dbReference type="AlphaFoldDB" id="A0A1B6CD13"/>
<feature type="region of interest" description="Disordered" evidence="5">
    <location>
        <begin position="336"/>
        <end position="377"/>
    </location>
</feature>
<dbReference type="InterPro" id="IPR013761">
    <property type="entry name" value="SAM/pointed_sf"/>
</dbReference>
<evidence type="ECO:0000256" key="2">
    <source>
        <dbReference type="ARBA" id="ARBA00023043"/>
    </source>
</evidence>
<feature type="compositionally biased region" description="Basic and acidic residues" evidence="5">
    <location>
        <begin position="17"/>
        <end position="30"/>
    </location>
</feature>
<evidence type="ECO:0000256" key="5">
    <source>
        <dbReference type="SAM" id="MobiDB-lite"/>
    </source>
</evidence>
<evidence type="ECO:0000256" key="4">
    <source>
        <dbReference type="SAM" id="Coils"/>
    </source>
</evidence>
<feature type="domain" description="SAM" evidence="6">
    <location>
        <begin position="383"/>
        <end position="436"/>
    </location>
</feature>
<evidence type="ECO:0000259" key="6">
    <source>
        <dbReference type="PROSITE" id="PS50105"/>
    </source>
</evidence>
<gene>
    <name evidence="7" type="ORF">g.27957</name>
</gene>
<dbReference type="SMART" id="SM00248">
    <property type="entry name" value="ANK"/>
    <property type="match status" value="3"/>
</dbReference>
<dbReference type="Pfam" id="PF00536">
    <property type="entry name" value="SAM_1"/>
    <property type="match status" value="1"/>
</dbReference>
<dbReference type="InterPro" id="IPR002110">
    <property type="entry name" value="Ankyrin_rpt"/>
</dbReference>
<organism evidence="7">
    <name type="scientific">Clastoptera arizonana</name>
    <name type="common">Arizona spittle bug</name>
    <dbReference type="NCBI Taxonomy" id="38151"/>
    <lineage>
        <taxon>Eukaryota</taxon>
        <taxon>Metazoa</taxon>
        <taxon>Ecdysozoa</taxon>
        <taxon>Arthropoda</taxon>
        <taxon>Hexapoda</taxon>
        <taxon>Insecta</taxon>
        <taxon>Pterygota</taxon>
        <taxon>Neoptera</taxon>
        <taxon>Paraneoptera</taxon>
        <taxon>Hemiptera</taxon>
        <taxon>Auchenorrhyncha</taxon>
        <taxon>Cercopoidea</taxon>
        <taxon>Clastopteridae</taxon>
        <taxon>Clastoptera</taxon>
    </lineage>
</organism>
<accession>A0A1B6CD13</accession>
<dbReference type="Gene3D" id="1.10.150.50">
    <property type="entry name" value="Transcription Factor, Ets-1"/>
    <property type="match status" value="1"/>
</dbReference>
<dbReference type="PANTHER" id="PTHR24201:SF15">
    <property type="entry name" value="ANKYRIN REPEAT DOMAIN-CONTAINING PROTEIN 66"/>
    <property type="match status" value="1"/>
</dbReference>
<dbReference type="EMBL" id="GEDC01026053">
    <property type="protein sequence ID" value="JAS11245.1"/>
    <property type="molecule type" value="Transcribed_RNA"/>
</dbReference>
<name>A0A1B6CD13_9HEMI</name>
<feature type="coiled-coil region" evidence="4">
    <location>
        <begin position="121"/>
        <end position="180"/>
    </location>
</feature>
<dbReference type="SUPFAM" id="SSF48403">
    <property type="entry name" value="Ankyrin repeat"/>
    <property type="match status" value="1"/>
</dbReference>
<feature type="repeat" description="ANK" evidence="3">
    <location>
        <begin position="99"/>
        <end position="131"/>
    </location>
</feature>
<reference evidence="7" key="1">
    <citation type="submission" date="2015-12" db="EMBL/GenBank/DDBJ databases">
        <title>De novo transcriptome assembly of four potential Pierce s Disease insect vectors from Arizona vineyards.</title>
        <authorList>
            <person name="Tassone E.E."/>
        </authorList>
    </citation>
    <scope>NUCLEOTIDE SEQUENCE</scope>
</reference>
<evidence type="ECO:0000256" key="3">
    <source>
        <dbReference type="PROSITE-ProRule" id="PRU00023"/>
    </source>
</evidence>
<dbReference type="SUPFAM" id="SSF47769">
    <property type="entry name" value="SAM/Pointed domain"/>
    <property type="match status" value="1"/>
</dbReference>
<feature type="region of interest" description="Disordered" evidence="5">
    <location>
        <begin position="1"/>
        <end position="30"/>
    </location>
</feature>
<keyword evidence="4" id="KW-0175">Coiled coil</keyword>
<dbReference type="PROSITE" id="PS50297">
    <property type="entry name" value="ANK_REP_REGION"/>
    <property type="match status" value="1"/>
</dbReference>
<dbReference type="SMART" id="SM00454">
    <property type="entry name" value="SAM"/>
    <property type="match status" value="1"/>
</dbReference>
<dbReference type="PANTHER" id="PTHR24201">
    <property type="entry name" value="ANK_REP_REGION DOMAIN-CONTAINING PROTEIN"/>
    <property type="match status" value="1"/>
</dbReference>
<dbReference type="InterPro" id="IPR050776">
    <property type="entry name" value="Ank_Repeat/CDKN_Inhibitor"/>
</dbReference>
<dbReference type="InterPro" id="IPR036770">
    <property type="entry name" value="Ankyrin_rpt-contain_sf"/>
</dbReference>
<evidence type="ECO:0000256" key="1">
    <source>
        <dbReference type="ARBA" id="ARBA00022737"/>
    </source>
</evidence>
<dbReference type="Pfam" id="PF12796">
    <property type="entry name" value="Ank_2"/>
    <property type="match status" value="1"/>
</dbReference>
<feature type="region of interest" description="Disordered" evidence="5">
    <location>
        <begin position="237"/>
        <end position="256"/>
    </location>
</feature>
<keyword evidence="2 3" id="KW-0040">ANK repeat</keyword>
<protein>
    <recommendedName>
        <fullName evidence="6">SAM domain-containing protein</fullName>
    </recommendedName>
</protein>
<feature type="repeat" description="ANK" evidence="3">
    <location>
        <begin position="66"/>
        <end position="98"/>
    </location>
</feature>
<dbReference type="PROSITE" id="PS50105">
    <property type="entry name" value="SAM_DOMAIN"/>
    <property type="match status" value="1"/>
</dbReference>
<keyword evidence="1" id="KW-0677">Repeat</keyword>
<dbReference type="InterPro" id="IPR001660">
    <property type="entry name" value="SAM"/>
</dbReference>
<dbReference type="Gene3D" id="1.25.40.20">
    <property type="entry name" value="Ankyrin repeat-containing domain"/>
    <property type="match status" value="1"/>
</dbReference>
<sequence>MTSTRYHRAAQDGMLEPLREATKRDCNTKDEDGMTPTLWAAYDGNLDALRLIVGRGGDPEKVNYHCGQNALHLAAMKGHMSCVSFLVRFGANLWVLDHDMHTPMQLAAMQGHKEILEYLDKAAAQQEVSNKKEVKAKKEKALKDVERHRKKYEERMKKEHEKEEKRMKKVEKEMGGYKIESDTPIPTASMSMRRMNTEMTGPTFTQIVGAGTMSKKPIASVGVKKILDRKIRNGTYSRPITGETKSDTNSSRSVRSAAVQGTDAQIIYVNSFDVQNGGKRGRIADVFDTYGELHRSLSQPDYLDSSAILQEQSSIFDRPGFGSVAFRQRNHLAGTLSGLPRKDKEGEDSSIGSAGSLAKRNQAESSWEPASSDEENIDQNGLAEKSSLQRFLSAYGVGEYTPQFLSQRIDLEALTMLSDQDLITLGIPMGPRRKILHAVEERKKAFEDPGHMFDSKL</sequence>
<proteinExistence type="predicted"/>
<evidence type="ECO:0000313" key="7">
    <source>
        <dbReference type="EMBL" id="JAS11245.1"/>
    </source>
</evidence>